<accession>A0A1I1IIY9</accession>
<dbReference type="Proteomes" id="UP000198862">
    <property type="component" value="Unassembled WGS sequence"/>
</dbReference>
<evidence type="ECO:0000313" key="3">
    <source>
        <dbReference type="Proteomes" id="UP000198862"/>
    </source>
</evidence>
<keyword evidence="3" id="KW-1185">Reference proteome</keyword>
<dbReference type="AlphaFoldDB" id="A0A1I1IIY9"/>
<sequence>MKFSIKKLSYLLSCGILLSTSGIASAVDGTQIGPVMTDASGNIQVAIFKATINRIGNAGHFKAEVKIPDETFVAISGGFEGSDYPGQYLVSSMPDLNYSNSKEHLQTWKMMVKDHSWVDNSPIEAYAVGLRINGISATELKNKILVTEESASKQEEPYATRTLSKVTSNLVIGGGMEVRNYTDNVRWFGQLAVSNAPTANGTGWRGASKQHEYHDQRALKTFLLELPRHINNLTLENVIHAGNYDTSQTSYVSADLNDRADYVLTSCGAESSYGYAGFEKDTDKSESGAAKFITTMKPSRGGKCEAVYKDLNWPDNTTRVRAVVVGLKAN</sequence>
<name>A0A1I1IIY9_9GAMM</name>
<evidence type="ECO:0008006" key="4">
    <source>
        <dbReference type="Google" id="ProtNLM"/>
    </source>
</evidence>
<evidence type="ECO:0000313" key="2">
    <source>
        <dbReference type="EMBL" id="SFC36254.1"/>
    </source>
</evidence>
<reference evidence="2 3" key="1">
    <citation type="submission" date="2016-10" db="EMBL/GenBank/DDBJ databases">
        <authorList>
            <person name="de Groot N.N."/>
        </authorList>
    </citation>
    <scope>NUCLEOTIDE SEQUENCE [LARGE SCALE GENOMIC DNA]</scope>
    <source>
        <strain evidence="2 3">DSM 6059</strain>
    </source>
</reference>
<gene>
    <name evidence="2" type="ORF">SAMN02745724_01500</name>
</gene>
<feature type="signal peptide" evidence="1">
    <location>
        <begin position="1"/>
        <end position="26"/>
    </location>
</feature>
<dbReference type="RefSeq" id="WP_091982385.1">
    <property type="nucleotide sequence ID" value="NZ_FOLO01000008.1"/>
</dbReference>
<organism evidence="2 3">
    <name type="scientific">Pseudoalteromonas denitrificans DSM 6059</name>
    <dbReference type="NCBI Taxonomy" id="1123010"/>
    <lineage>
        <taxon>Bacteria</taxon>
        <taxon>Pseudomonadati</taxon>
        <taxon>Pseudomonadota</taxon>
        <taxon>Gammaproteobacteria</taxon>
        <taxon>Alteromonadales</taxon>
        <taxon>Pseudoalteromonadaceae</taxon>
        <taxon>Pseudoalteromonas</taxon>
    </lineage>
</organism>
<protein>
    <recommendedName>
        <fullName evidence="4">Carboxypeptidase regulatory-like domain-containing protein</fullName>
    </recommendedName>
</protein>
<feature type="chain" id="PRO_5011755765" description="Carboxypeptidase regulatory-like domain-containing protein" evidence="1">
    <location>
        <begin position="27"/>
        <end position="330"/>
    </location>
</feature>
<keyword evidence="1" id="KW-0732">Signal</keyword>
<proteinExistence type="predicted"/>
<evidence type="ECO:0000256" key="1">
    <source>
        <dbReference type="SAM" id="SignalP"/>
    </source>
</evidence>
<dbReference type="EMBL" id="FOLO01000008">
    <property type="protein sequence ID" value="SFC36254.1"/>
    <property type="molecule type" value="Genomic_DNA"/>
</dbReference>